<accession>A0A0R2JT56</accession>
<organism evidence="1 2">
    <name type="scientific">Weissella minor</name>
    <dbReference type="NCBI Taxonomy" id="1620"/>
    <lineage>
        <taxon>Bacteria</taxon>
        <taxon>Bacillati</taxon>
        <taxon>Bacillota</taxon>
        <taxon>Bacilli</taxon>
        <taxon>Lactobacillales</taxon>
        <taxon>Lactobacillaceae</taxon>
        <taxon>Weissella</taxon>
    </lineage>
</organism>
<dbReference type="STRING" id="1620.IV67_GL001664"/>
<dbReference type="EMBL" id="JQCD01000021">
    <property type="protein sequence ID" value="KRN77309.1"/>
    <property type="molecule type" value="Genomic_DNA"/>
</dbReference>
<proteinExistence type="predicted"/>
<dbReference type="PATRIC" id="fig|1620.3.peg.1701"/>
<sequence length="200" mass="22691">MALVNNIEKAADQMNQVIEIVKALEAPGNLKRASERKLRQVLSTYAEAITELSKTGKIVQGVSNRFDALDITTLDDQLYKVEIDAASDALSQRKENAMYAGMAFNEQLDLKKQLLLDTYTQTTRQLREAAIFIEQILLQVKLDNNTIKQMYSDRVKKDKTRYNGAEQVKREYDQVAVEIQALAQFNLEGIQALDDAFNQL</sequence>
<evidence type="ECO:0000313" key="1">
    <source>
        <dbReference type="EMBL" id="KRN77309.1"/>
    </source>
</evidence>
<gene>
    <name evidence="1" type="ORF">IV67_GL001664</name>
</gene>
<dbReference type="AlphaFoldDB" id="A0A0R2JT56"/>
<name>A0A0R2JT56_9LACO</name>
<evidence type="ECO:0000313" key="2">
    <source>
        <dbReference type="Proteomes" id="UP000051673"/>
    </source>
</evidence>
<dbReference type="RefSeq" id="WP_057786818.1">
    <property type="nucleotide sequence ID" value="NZ_JQCD01000021.1"/>
</dbReference>
<dbReference type="Proteomes" id="UP000051673">
    <property type="component" value="Unassembled WGS sequence"/>
</dbReference>
<reference evidence="1 2" key="1">
    <citation type="journal article" date="2015" name="Genome Announc.">
        <title>Expanding the biotechnology potential of lactobacilli through comparative genomics of 213 strains and associated genera.</title>
        <authorList>
            <person name="Sun Z."/>
            <person name="Harris H.M."/>
            <person name="McCann A."/>
            <person name="Guo C."/>
            <person name="Argimon S."/>
            <person name="Zhang W."/>
            <person name="Yang X."/>
            <person name="Jeffery I.B."/>
            <person name="Cooney J.C."/>
            <person name="Kagawa T.F."/>
            <person name="Liu W."/>
            <person name="Song Y."/>
            <person name="Salvetti E."/>
            <person name="Wrobel A."/>
            <person name="Rasinkangas P."/>
            <person name="Parkhill J."/>
            <person name="Rea M.C."/>
            <person name="O'Sullivan O."/>
            <person name="Ritari J."/>
            <person name="Douillard F.P."/>
            <person name="Paul Ross R."/>
            <person name="Yang R."/>
            <person name="Briner A.E."/>
            <person name="Felis G.E."/>
            <person name="de Vos W.M."/>
            <person name="Barrangou R."/>
            <person name="Klaenhammer T.R."/>
            <person name="Caufield P.W."/>
            <person name="Cui Y."/>
            <person name="Zhang H."/>
            <person name="O'Toole P.W."/>
        </authorList>
    </citation>
    <scope>NUCLEOTIDE SEQUENCE [LARGE SCALE GENOMIC DNA]</scope>
    <source>
        <strain evidence="1 2">DSM 20014</strain>
    </source>
</reference>
<keyword evidence="2" id="KW-1185">Reference proteome</keyword>
<protein>
    <submittedName>
        <fullName evidence="1">Uncharacterized protein</fullName>
    </submittedName>
</protein>
<comment type="caution">
    <text evidence="1">The sequence shown here is derived from an EMBL/GenBank/DDBJ whole genome shotgun (WGS) entry which is preliminary data.</text>
</comment>